<dbReference type="AlphaFoldDB" id="A0AAW1X149"/>
<sequence>MVDAAISHPCARSGWGGSSYLGSFWRTGSGQKTTKRMVVDPRGGDGSVLRCVPRKVVDGVADSVWGLTVPRVWVRRCHQIGSSDWIFLVASSHWSLGLEREDGDVADC</sequence>
<accession>A0AAW1X149</accession>
<gene>
    <name evidence="1" type="ORF">M0R45_027466</name>
</gene>
<evidence type="ECO:0000313" key="2">
    <source>
        <dbReference type="Proteomes" id="UP001457282"/>
    </source>
</evidence>
<dbReference type="EMBL" id="JBEDUW010000005">
    <property type="protein sequence ID" value="KAK9930429.1"/>
    <property type="molecule type" value="Genomic_DNA"/>
</dbReference>
<comment type="caution">
    <text evidence="1">The sequence shown here is derived from an EMBL/GenBank/DDBJ whole genome shotgun (WGS) entry which is preliminary data.</text>
</comment>
<name>A0AAW1X149_RUBAR</name>
<organism evidence="1 2">
    <name type="scientific">Rubus argutus</name>
    <name type="common">Southern blackberry</name>
    <dbReference type="NCBI Taxonomy" id="59490"/>
    <lineage>
        <taxon>Eukaryota</taxon>
        <taxon>Viridiplantae</taxon>
        <taxon>Streptophyta</taxon>
        <taxon>Embryophyta</taxon>
        <taxon>Tracheophyta</taxon>
        <taxon>Spermatophyta</taxon>
        <taxon>Magnoliopsida</taxon>
        <taxon>eudicotyledons</taxon>
        <taxon>Gunneridae</taxon>
        <taxon>Pentapetalae</taxon>
        <taxon>rosids</taxon>
        <taxon>fabids</taxon>
        <taxon>Rosales</taxon>
        <taxon>Rosaceae</taxon>
        <taxon>Rosoideae</taxon>
        <taxon>Rosoideae incertae sedis</taxon>
        <taxon>Rubus</taxon>
    </lineage>
</organism>
<reference evidence="1 2" key="1">
    <citation type="journal article" date="2023" name="G3 (Bethesda)">
        <title>A chromosome-length genome assembly and annotation of blackberry (Rubus argutus, cv. 'Hillquist').</title>
        <authorList>
            <person name="Bruna T."/>
            <person name="Aryal R."/>
            <person name="Dudchenko O."/>
            <person name="Sargent D.J."/>
            <person name="Mead D."/>
            <person name="Buti M."/>
            <person name="Cavallini A."/>
            <person name="Hytonen T."/>
            <person name="Andres J."/>
            <person name="Pham M."/>
            <person name="Weisz D."/>
            <person name="Mascagni F."/>
            <person name="Usai G."/>
            <person name="Natali L."/>
            <person name="Bassil N."/>
            <person name="Fernandez G.E."/>
            <person name="Lomsadze A."/>
            <person name="Armour M."/>
            <person name="Olukolu B."/>
            <person name="Poorten T."/>
            <person name="Britton C."/>
            <person name="Davik J."/>
            <person name="Ashrafi H."/>
            <person name="Aiden E.L."/>
            <person name="Borodovsky M."/>
            <person name="Worthington M."/>
        </authorList>
    </citation>
    <scope>NUCLEOTIDE SEQUENCE [LARGE SCALE GENOMIC DNA]</scope>
    <source>
        <strain evidence="1">PI 553951</strain>
    </source>
</reference>
<keyword evidence="2" id="KW-1185">Reference proteome</keyword>
<proteinExistence type="predicted"/>
<dbReference type="Proteomes" id="UP001457282">
    <property type="component" value="Unassembled WGS sequence"/>
</dbReference>
<evidence type="ECO:0000313" key="1">
    <source>
        <dbReference type="EMBL" id="KAK9930429.1"/>
    </source>
</evidence>
<protein>
    <submittedName>
        <fullName evidence="1">Uncharacterized protein</fullName>
    </submittedName>
</protein>